<keyword evidence="1" id="KW-0472">Membrane</keyword>
<comment type="caution">
    <text evidence="2">The sequence shown here is derived from an EMBL/GenBank/DDBJ whole genome shotgun (WGS) entry which is preliminary data.</text>
</comment>
<evidence type="ECO:0000313" key="2">
    <source>
        <dbReference type="EMBL" id="MCK9798972.1"/>
    </source>
</evidence>
<evidence type="ECO:0000256" key="1">
    <source>
        <dbReference type="SAM" id="Phobius"/>
    </source>
</evidence>
<feature type="transmembrane region" description="Helical" evidence="1">
    <location>
        <begin position="220"/>
        <end position="242"/>
    </location>
</feature>
<organism evidence="2 3">
    <name type="scientific">Pseudomonas morbosilactucae</name>
    <dbReference type="NCBI Taxonomy" id="2938197"/>
    <lineage>
        <taxon>Bacteria</taxon>
        <taxon>Pseudomonadati</taxon>
        <taxon>Pseudomonadota</taxon>
        <taxon>Gammaproteobacteria</taxon>
        <taxon>Pseudomonadales</taxon>
        <taxon>Pseudomonadaceae</taxon>
        <taxon>Pseudomonas</taxon>
    </lineage>
</organism>
<reference evidence="2 3" key="1">
    <citation type="journal article" date="2022" name="Int. J. Syst. Evol. Microbiol.">
        <title>Pseudomonas aegrilactucae sp. nov. and Pseudomonas morbosilactucae sp. nov., pathogens causing bacterial rot of lettuce in Japan.</title>
        <authorList>
            <person name="Sawada H."/>
            <person name="Fujikawa T."/>
            <person name="Satou M."/>
        </authorList>
    </citation>
    <scope>NUCLEOTIDE SEQUENCE [LARGE SCALE GENOMIC DNA]</scope>
    <source>
        <strain evidence="2 3">MAFF 302030</strain>
    </source>
</reference>
<evidence type="ECO:0008006" key="4">
    <source>
        <dbReference type="Google" id="ProtNLM"/>
    </source>
</evidence>
<feature type="transmembrane region" description="Helical" evidence="1">
    <location>
        <begin position="94"/>
        <end position="113"/>
    </location>
</feature>
<reference evidence="2 3" key="2">
    <citation type="journal article" date="2023" name="Plant Pathol.">
        <title>Dismantling and reorganizing Pseudomonas marginalis sensu#lato.</title>
        <authorList>
            <person name="Sawada H."/>
            <person name="Fujikawa T."/>
            <person name="Satou M."/>
        </authorList>
    </citation>
    <scope>NUCLEOTIDE SEQUENCE [LARGE SCALE GENOMIC DNA]</scope>
    <source>
        <strain evidence="2 3">MAFF 302030</strain>
    </source>
</reference>
<feature type="transmembrane region" description="Helical" evidence="1">
    <location>
        <begin position="48"/>
        <end position="65"/>
    </location>
</feature>
<dbReference type="AlphaFoldDB" id="A0A9X1YVP7"/>
<dbReference type="RefSeq" id="WP_123329584.1">
    <property type="nucleotide sequence ID" value="NZ_JALQCW010000034.1"/>
</dbReference>
<sequence length="299" mass="32188">MRALADFIMRGRMQATLVVAGCAALPLLYWLGAAAGSLVLLRRGLKDALGVLSLGLLPALLWWLFFDDPRALLVLLGSSSLALVLRASESWIRVLLVSIAMGLVFAGVLGAAFRPQIEMLSQELVKILPLALGDVYQQLSVEERARLALLIAPILTGLIAALLQTISVLSLILGRYWQAVLYNPGGFGREFRAIRIPLGPAMLLLACMLIGPNFGPQMAMLTPLCSVPLAFAALALIHGLVAQGRLAKFWLVGMYVTMLPFMQLIYPLLVVLAIVDSLIDFRGRFAPKDADNGSANGEG</sequence>
<accession>A0A9X1YVP7</accession>
<keyword evidence="1" id="KW-1133">Transmembrane helix</keyword>
<dbReference type="Proteomes" id="UP001155059">
    <property type="component" value="Unassembled WGS sequence"/>
</dbReference>
<keyword evidence="1" id="KW-0812">Transmembrane</keyword>
<feature type="transmembrane region" description="Helical" evidence="1">
    <location>
        <begin position="147"/>
        <end position="173"/>
    </location>
</feature>
<dbReference type="EMBL" id="JALQCW010000034">
    <property type="protein sequence ID" value="MCK9798972.1"/>
    <property type="molecule type" value="Genomic_DNA"/>
</dbReference>
<protein>
    <recommendedName>
        <fullName evidence="4">DUF2232 domain-containing protein</fullName>
    </recommendedName>
</protein>
<name>A0A9X1YVP7_9PSED</name>
<feature type="transmembrane region" description="Helical" evidence="1">
    <location>
        <begin position="194"/>
        <end position="214"/>
    </location>
</feature>
<gene>
    <name evidence="2" type="ORF">M1B34_14955</name>
</gene>
<evidence type="ECO:0000313" key="3">
    <source>
        <dbReference type="Proteomes" id="UP001155059"/>
    </source>
</evidence>
<proteinExistence type="predicted"/>
<feature type="transmembrane region" description="Helical" evidence="1">
    <location>
        <begin position="15"/>
        <end position="41"/>
    </location>
</feature>
<feature type="transmembrane region" description="Helical" evidence="1">
    <location>
        <begin position="249"/>
        <end position="275"/>
    </location>
</feature>